<dbReference type="Proteomes" id="UP000075357">
    <property type="component" value="Unassembled WGS sequence"/>
</dbReference>
<dbReference type="RefSeq" id="WP_061683006.1">
    <property type="nucleotide sequence ID" value="NZ_LRAD01000032.1"/>
</dbReference>
<proteinExistence type="predicted"/>
<organism evidence="2 3">
    <name type="scientific">Microbacterium laevaniformans</name>
    <dbReference type="NCBI Taxonomy" id="36807"/>
    <lineage>
        <taxon>Bacteria</taxon>
        <taxon>Bacillati</taxon>
        <taxon>Actinomycetota</taxon>
        <taxon>Actinomycetes</taxon>
        <taxon>Micrococcales</taxon>
        <taxon>Microbacteriaceae</taxon>
        <taxon>Microbacterium</taxon>
    </lineage>
</organism>
<feature type="transmembrane region" description="Helical" evidence="1">
    <location>
        <begin position="23"/>
        <end position="43"/>
    </location>
</feature>
<keyword evidence="1" id="KW-0472">Membrane</keyword>
<dbReference type="PATRIC" id="fig|36807.3.peg.1647"/>
<dbReference type="STRING" id="36807.Mlaev_01626"/>
<keyword evidence="3" id="KW-1185">Reference proteome</keyword>
<feature type="transmembrane region" description="Helical" evidence="1">
    <location>
        <begin position="64"/>
        <end position="83"/>
    </location>
</feature>
<protein>
    <submittedName>
        <fullName evidence="2">Uncharacterized protein</fullName>
    </submittedName>
</protein>
<evidence type="ECO:0000256" key="1">
    <source>
        <dbReference type="SAM" id="Phobius"/>
    </source>
</evidence>
<reference evidence="2 3" key="1">
    <citation type="submission" date="2016-01" db="EMBL/GenBank/DDBJ databases">
        <title>Draft genome sequences of Microbacterium laevaniformans LCDC 91-0039 and the type strain of Microbacterium hominis LCDC 84-209.</title>
        <authorList>
            <person name="Bernier A.-M."/>
            <person name="Bernard K."/>
        </authorList>
    </citation>
    <scope>NUCLEOTIDE SEQUENCE [LARGE SCALE GENOMIC DNA]</scope>
    <source>
        <strain evidence="2 3">LCDC 91-0039</strain>
    </source>
</reference>
<name>A0A150HEU8_9MICO</name>
<keyword evidence="1" id="KW-1133">Transmembrane helix</keyword>
<dbReference type="AlphaFoldDB" id="A0A150HEU8"/>
<evidence type="ECO:0000313" key="2">
    <source>
        <dbReference type="EMBL" id="KXZ60545.1"/>
    </source>
</evidence>
<comment type="caution">
    <text evidence="2">The sequence shown here is derived from an EMBL/GenBank/DDBJ whole genome shotgun (WGS) entry which is preliminary data.</text>
</comment>
<sequence>MAIIRARAAVISLIGAISDIRHVSWVAVVVFVSSTAALVAWELRAFAPVIDVRMLARNGPLVRTYLRQALALMAAYAVLYGYVQWLETLGFAPADREELAALFAETHQVRMFQETGRLGIEVAWSMPLA</sequence>
<dbReference type="EMBL" id="LRAD01000032">
    <property type="protein sequence ID" value="KXZ60545.1"/>
    <property type="molecule type" value="Genomic_DNA"/>
</dbReference>
<evidence type="ECO:0000313" key="3">
    <source>
        <dbReference type="Proteomes" id="UP000075357"/>
    </source>
</evidence>
<accession>A0A150HEU8</accession>
<keyword evidence="1" id="KW-0812">Transmembrane</keyword>
<gene>
    <name evidence="2" type="ORF">Mlaev_01626</name>
</gene>